<proteinExistence type="predicted"/>
<comment type="caution">
    <text evidence="1">The sequence shown here is derived from an EMBL/GenBank/DDBJ whole genome shotgun (WGS) entry which is preliminary data.</text>
</comment>
<accession>A0AAV0P231</accession>
<dbReference type="Proteomes" id="UP001154282">
    <property type="component" value="Unassembled WGS sequence"/>
</dbReference>
<sequence>MVPDRIAMSRGGEALQEVIGRDEEDEMPIFQDGAFQILGSSEGKARRWKKRRKLVDEGFLGEYLPEGEIERHTMRQLVGSIQMVDATEFQCDQWIEEPTLLVTRFEYANLFHTVTDWYSSYAASKVTELPYRPHLVSWMAIVEHPWKKPGVLSSLASNMLKTLRAQCVTAMLYLFLWDMRLPSSRVYLKIYSVMELLGKNFG</sequence>
<gene>
    <name evidence="1" type="ORF">LITE_LOCUS36184</name>
</gene>
<dbReference type="GO" id="GO:0016757">
    <property type="term" value="F:glycosyltransferase activity"/>
    <property type="evidence" value="ECO:0007669"/>
    <property type="project" value="InterPro"/>
</dbReference>
<name>A0AAV0P231_9ROSI</name>
<dbReference type="PANTHER" id="PTHR48437">
    <property type="entry name" value="INITIATOR BINDING DOMAIN-CONTAINING PROTEIN"/>
    <property type="match status" value="1"/>
</dbReference>
<protein>
    <recommendedName>
        <fullName evidence="3">Aminotransferase-like plant mobile domain-containing protein</fullName>
    </recommendedName>
</protein>
<reference evidence="1" key="1">
    <citation type="submission" date="2022-08" db="EMBL/GenBank/DDBJ databases">
        <authorList>
            <person name="Gutierrez-Valencia J."/>
        </authorList>
    </citation>
    <scope>NUCLEOTIDE SEQUENCE</scope>
</reference>
<dbReference type="AlphaFoldDB" id="A0AAV0P231"/>
<evidence type="ECO:0000313" key="1">
    <source>
        <dbReference type="EMBL" id="CAI0464426.1"/>
    </source>
</evidence>
<organism evidence="1 2">
    <name type="scientific">Linum tenue</name>
    <dbReference type="NCBI Taxonomy" id="586396"/>
    <lineage>
        <taxon>Eukaryota</taxon>
        <taxon>Viridiplantae</taxon>
        <taxon>Streptophyta</taxon>
        <taxon>Embryophyta</taxon>
        <taxon>Tracheophyta</taxon>
        <taxon>Spermatophyta</taxon>
        <taxon>Magnoliopsida</taxon>
        <taxon>eudicotyledons</taxon>
        <taxon>Gunneridae</taxon>
        <taxon>Pentapetalae</taxon>
        <taxon>rosids</taxon>
        <taxon>fabids</taxon>
        <taxon>Malpighiales</taxon>
        <taxon>Linaceae</taxon>
        <taxon>Linum</taxon>
    </lineage>
</organism>
<evidence type="ECO:0008006" key="3">
    <source>
        <dbReference type="Google" id="ProtNLM"/>
    </source>
</evidence>
<evidence type="ECO:0000313" key="2">
    <source>
        <dbReference type="Proteomes" id="UP001154282"/>
    </source>
</evidence>
<dbReference type="EMBL" id="CAMGYJ010000008">
    <property type="protein sequence ID" value="CAI0464426.1"/>
    <property type="molecule type" value="Genomic_DNA"/>
</dbReference>
<dbReference type="InterPro" id="IPR007657">
    <property type="entry name" value="Glycosyltransferase_61"/>
</dbReference>
<dbReference type="PANTHER" id="PTHR48437:SF1">
    <property type="entry name" value="INITIATOR BINDING DOMAIN-CONTAINING PROTEIN"/>
    <property type="match status" value="1"/>
</dbReference>
<keyword evidence="2" id="KW-1185">Reference proteome</keyword>